<evidence type="ECO:0000256" key="3">
    <source>
        <dbReference type="ARBA" id="ARBA00022801"/>
    </source>
</evidence>
<comment type="similarity">
    <text evidence="1 5 6">Belongs to the peptidase S8 family.</text>
</comment>
<feature type="domain" description="Peptidase S8/S53" evidence="8">
    <location>
        <begin position="132"/>
        <end position="347"/>
    </location>
</feature>
<evidence type="ECO:0000259" key="8">
    <source>
        <dbReference type="Pfam" id="PF00082"/>
    </source>
</evidence>
<gene>
    <name evidence="9" type="ORF">ACFQGB_21030</name>
</gene>
<feature type="active site" description="Charge relay system" evidence="5">
    <location>
        <position position="178"/>
    </location>
</feature>
<keyword evidence="3 5" id="KW-0378">Hydrolase</keyword>
<feature type="active site" description="Charge relay system" evidence="5">
    <location>
        <position position="141"/>
    </location>
</feature>
<evidence type="ECO:0000256" key="5">
    <source>
        <dbReference type="PROSITE-ProRule" id="PRU01240"/>
    </source>
</evidence>
<dbReference type="InterPro" id="IPR022398">
    <property type="entry name" value="Peptidase_S8_His-AS"/>
</dbReference>
<dbReference type="InterPro" id="IPR000209">
    <property type="entry name" value="Peptidase_S8/S53_dom"/>
</dbReference>
<dbReference type="PROSITE" id="PS00136">
    <property type="entry name" value="SUBTILASE_ASP"/>
    <property type="match status" value="1"/>
</dbReference>
<evidence type="ECO:0000256" key="7">
    <source>
        <dbReference type="SAM" id="MobiDB-lite"/>
    </source>
</evidence>
<dbReference type="GO" id="GO:0006508">
    <property type="term" value="P:proteolysis"/>
    <property type="evidence" value="ECO:0007669"/>
    <property type="project" value="UniProtKB-KW"/>
</dbReference>
<dbReference type="InterPro" id="IPR015500">
    <property type="entry name" value="Peptidase_S8_subtilisin-rel"/>
</dbReference>
<keyword evidence="4 5" id="KW-0720">Serine protease</keyword>
<evidence type="ECO:0000256" key="4">
    <source>
        <dbReference type="ARBA" id="ARBA00022825"/>
    </source>
</evidence>
<dbReference type="SUPFAM" id="SSF52743">
    <property type="entry name" value="Subtilisin-like"/>
    <property type="match status" value="1"/>
</dbReference>
<feature type="active site" description="Charge relay system" evidence="5">
    <location>
        <position position="583"/>
    </location>
</feature>
<reference evidence="9 10" key="1">
    <citation type="journal article" date="2019" name="Int. J. Syst. Evol. Microbiol.">
        <title>The Global Catalogue of Microorganisms (GCM) 10K type strain sequencing project: providing services to taxonomists for standard genome sequencing and annotation.</title>
        <authorList>
            <consortium name="The Broad Institute Genomics Platform"/>
            <consortium name="The Broad Institute Genome Sequencing Center for Infectious Disease"/>
            <person name="Wu L."/>
            <person name="Ma J."/>
        </authorList>
    </citation>
    <scope>NUCLEOTIDE SEQUENCE [LARGE SCALE GENOMIC DNA]</scope>
    <source>
        <strain evidence="9 10">GX26</strain>
    </source>
</reference>
<dbReference type="Gene3D" id="3.40.50.200">
    <property type="entry name" value="Peptidase S8/S53 domain"/>
    <property type="match status" value="2"/>
</dbReference>
<dbReference type="PANTHER" id="PTHR43806:SF11">
    <property type="entry name" value="CEREVISIN-RELATED"/>
    <property type="match status" value="1"/>
</dbReference>
<name>A0ABD5VIV8_9EURY</name>
<dbReference type="EMBL" id="JBHSXN010000006">
    <property type="protein sequence ID" value="MFC6955354.1"/>
    <property type="molecule type" value="Genomic_DNA"/>
</dbReference>
<dbReference type="PANTHER" id="PTHR43806">
    <property type="entry name" value="PEPTIDASE S8"/>
    <property type="match status" value="1"/>
</dbReference>
<feature type="region of interest" description="Disordered" evidence="7">
    <location>
        <begin position="86"/>
        <end position="115"/>
    </location>
</feature>
<dbReference type="InterPro" id="IPR036852">
    <property type="entry name" value="Peptidase_S8/S53_dom_sf"/>
</dbReference>
<dbReference type="InterPro" id="IPR050131">
    <property type="entry name" value="Peptidase_S8_subtilisin-like"/>
</dbReference>
<proteinExistence type="inferred from homology"/>
<keyword evidence="10" id="KW-1185">Reference proteome</keyword>
<evidence type="ECO:0000256" key="6">
    <source>
        <dbReference type="RuleBase" id="RU003355"/>
    </source>
</evidence>
<organism evidence="9 10">
    <name type="scientific">Halorubellus litoreus</name>
    <dbReference type="NCBI Taxonomy" id="755308"/>
    <lineage>
        <taxon>Archaea</taxon>
        <taxon>Methanobacteriati</taxon>
        <taxon>Methanobacteriota</taxon>
        <taxon>Stenosarchaea group</taxon>
        <taxon>Halobacteria</taxon>
        <taxon>Halobacteriales</taxon>
        <taxon>Halorubellaceae</taxon>
        <taxon>Halorubellus</taxon>
    </lineage>
</organism>
<dbReference type="PROSITE" id="PS00138">
    <property type="entry name" value="SUBTILASE_SER"/>
    <property type="match status" value="1"/>
</dbReference>
<dbReference type="RefSeq" id="WP_336352282.1">
    <property type="nucleotide sequence ID" value="NZ_JAZAQL010000006.1"/>
</dbReference>
<keyword evidence="2 5" id="KW-0645">Protease</keyword>
<dbReference type="InterPro" id="IPR023828">
    <property type="entry name" value="Peptidase_S8_Ser-AS"/>
</dbReference>
<dbReference type="Pfam" id="PF00082">
    <property type="entry name" value="Peptidase_S8"/>
    <property type="match status" value="2"/>
</dbReference>
<dbReference type="GO" id="GO:0004252">
    <property type="term" value="F:serine-type endopeptidase activity"/>
    <property type="evidence" value="ECO:0007669"/>
    <property type="project" value="UniProtKB-UniRule"/>
</dbReference>
<evidence type="ECO:0000313" key="9">
    <source>
        <dbReference type="EMBL" id="MFC6955354.1"/>
    </source>
</evidence>
<dbReference type="PROSITE" id="PS51892">
    <property type="entry name" value="SUBTILASE"/>
    <property type="match status" value="1"/>
</dbReference>
<dbReference type="PRINTS" id="PR00723">
    <property type="entry name" value="SUBTILISIN"/>
</dbReference>
<dbReference type="AlphaFoldDB" id="A0ABD5VIV8"/>
<sequence length="638" mass="65171">MPDVNRRTFLTLSGAVLGGIATGTTVTAATRTDRFIVQTKGKGKLRGLDVVHEMPGVKFAVVEASESALRRSKAVKAFEPDVEITLSEPATNAQAPTFSPGDASDYEGQPGDFLQWDKSDLNVPEAHETTEGEGTRVAVIDSGVLETHPDLAGPLNIGLSMNFTDDGGDHNPVGGDDHGTHVAGIIAADNGGGSGVNGTAPKTDLVDCRVFSGPSASFGDILAAIVYSVNVDADVANLSLGAYPVPRQGLGSFYGKTLNSVMTYANKEGTLLAIAAGNDSADLQHDGNLISIPNEGAQAVSVAATGPIGYGWDAEDEAPAHSPAFYTNYGTNAITLGAPGGDADLAAIGTGAPWFNDLVFNTVFVHGGSLVSGTFGPNAEDYPGDVTASWTGSYDGNVTVQGTPPYTTDSVPWYSSVGFGGVEFGVTGGPTFTGGETVTVDYTTGAGHERLAPDWISIYLAGPPVDGDGNPTNYVAVDWRVSESSETSVAWTASDSFGDGPGGVFEASSVAEIFENPDIDPSSPDASESDIVGKATVTGVGVFSGGGIGADEAVDITYTGVAFEGGDLLIPQTPTYGWKAGTSMAAPNVAGAAALVKSANPGYNANQVESALKRAASVPSGYDKAYYGSGYLNILDAL</sequence>
<dbReference type="InterPro" id="IPR023827">
    <property type="entry name" value="Peptidase_S8_Asp-AS"/>
</dbReference>
<protein>
    <submittedName>
        <fullName evidence="9">S8 family serine peptidase</fullName>
    </submittedName>
</protein>
<dbReference type="PROSITE" id="PS51318">
    <property type="entry name" value="TAT"/>
    <property type="match status" value="1"/>
</dbReference>
<dbReference type="Proteomes" id="UP001596395">
    <property type="component" value="Unassembled WGS sequence"/>
</dbReference>
<evidence type="ECO:0000313" key="10">
    <source>
        <dbReference type="Proteomes" id="UP001596395"/>
    </source>
</evidence>
<comment type="caution">
    <text evidence="9">The sequence shown here is derived from an EMBL/GenBank/DDBJ whole genome shotgun (WGS) entry which is preliminary data.</text>
</comment>
<evidence type="ECO:0000256" key="1">
    <source>
        <dbReference type="ARBA" id="ARBA00011073"/>
    </source>
</evidence>
<accession>A0ABD5VIV8</accession>
<dbReference type="InterPro" id="IPR006311">
    <property type="entry name" value="TAT_signal"/>
</dbReference>
<feature type="domain" description="Peptidase S8/S53" evidence="8">
    <location>
        <begin position="553"/>
        <end position="628"/>
    </location>
</feature>
<feature type="compositionally biased region" description="Polar residues" evidence="7">
    <location>
        <begin position="88"/>
        <end position="97"/>
    </location>
</feature>
<evidence type="ECO:0000256" key="2">
    <source>
        <dbReference type="ARBA" id="ARBA00022670"/>
    </source>
</evidence>
<dbReference type="PROSITE" id="PS00137">
    <property type="entry name" value="SUBTILASE_HIS"/>
    <property type="match status" value="1"/>
</dbReference>